<keyword evidence="1" id="KW-0648">Protein biosynthesis</keyword>
<dbReference type="Gene3D" id="3.30.760.10">
    <property type="entry name" value="RNA Cap, Translation Initiation Factor Eif4e"/>
    <property type="match status" value="1"/>
</dbReference>
<comment type="similarity">
    <text evidence="1">Belongs to the eukaryotic initiation factor 4E family.</text>
</comment>
<proteinExistence type="inferred from homology"/>
<keyword evidence="1 3" id="KW-0396">Initiation factor</keyword>
<keyword evidence="4" id="KW-1185">Reference proteome</keyword>
<dbReference type="GeneID" id="16605698"/>
<dbReference type="InterPro" id="IPR001040">
    <property type="entry name" value="TIF_eIF_4E"/>
</dbReference>
<organism evidence="3 4">
    <name type="scientific">Pandoravirus salinus</name>
    <dbReference type="NCBI Taxonomy" id="1349410"/>
    <lineage>
        <taxon>Viruses</taxon>
        <taxon>Pandoravirus</taxon>
    </lineage>
</organism>
<reference evidence="3 4" key="1">
    <citation type="journal article" date="2013" name="Science">
        <title>Pandoraviruses: amoeba viruses with genomes up to 2.5 Mb reaching that of parasitic eukaryotes.</title>
        <authorList>
            <person name="Philippe N."/>
            <person name="Legendre M."/>
            <person name="Doutre G."/>
            <person name="Coute Y."/>
            <person name="Poirot O."/>
            <person name="Lescot M."/>
            <person name="Arslan D."/>
            <person name="Seltzer V."/>
            <person name="Bertaux L."/>
            <person name="Bruley C."/>
            <person name="Garin J."/>
            <person name="Claverie J.M."/>
            <person name="Abergel C."/>
        </authorList>
    </citation>
    <scope>NUCLEOTIDE SEQUENCE [LARGE SCALE GENOMIC DNA]</scope>
</reference>
<accession>S4VWT9</accession>
<dbReference type="PANTHER" id="PTHR11960">
    <property type="entry name" value="EUKARYOTIC TRANSLATION INITIATION FACTOR 4E RELATED"/>
    <property type="match status" value="1"/>
</dbReference>
<dbReference type="Pfam" id="PF01652">
    <property type="entry name" value="IF4E"/>
    <property type="match status" value="1"/>
</dbReference>
<dbReference type="EMBL" id="KC977571">
    <property type="protein sequence ID" value="AGO83911.1"/>
    <property type="molecule type" value="Genomic_DNA"/>
</dbReference>
<evidence type="ECO:0000313" key="3">
    <source>
        <dbReference type="EMBL" id="AGO83911.1"/>
    </source>
</evidence>
<sequence length="294" mass="31758">MQRKKGEQGSRATASGCAVAQAGALAPLECDAETISLRPQGGRCVVSSSSPLKPTVPPGLAPACTNSGGGGGDDDRHPLHRRWQWWVHRPCYDGSSYAGTWEPMAKTPVGTIESFWRHQTNLPAASALFGTNRERTRGGAASAIEGISFFDANVLPEWEHVRNAMGASVVFKGAFKPQQADAVWERVVLALVGEQTGDDSDRITGARLVDRVSSMRVEVWLDDDDPALTDRIGRWFMKHAFDGVVAQGAVRDFFVSRHVQAKTDKGEGYRAVVAAHARRGPTGARGRRRGNDAP</sequence>
<keyword evidence="1" id="KW-0694">RNA-binding</keyword>
<gene>
    <name evidence="3" type="ORF">psal_cds_306</name>
</gene>
<name>S4VWT9_9VIRU</name>
<dbReference type="RefSeq" id="YP_008436977.1">
    <property type="nucleotide sequence ID" value="NC_022098.1"/>
</dbReference>
<dbReference type="Proteomes" id="UP000204584">
    <property type="component" value="Segment"/>
</dbReference>
<dbReference type="InterPro" id="IPR023398">
    <property type="entry name" value="TIF_eIF4e-like"/>
</dbReference>
<feature type="region of interest" description="Disordered" evidence="2">
    <location>
        <begin position="48"/>
        <end position="74"/>
    </location>
</feature>
<protein>
    <submittedName>
        <fullName evidence="3">Eukaryotic translation initiation factor 4E</fullName>
    </submittedName>
</protein>
<dbReference type="GO" id="GO:0000340">
    <property type="term" value="F:RNA 7-methylguanosine cap binding"/>
    <property type="evidence" value="ECO:0007669"/>
    <property type="project" value="TreeGrafter"/>
</dbReference>
<evidence type="ECO:0000256" key="1">
    <source>
        <dbReference type="RuleBase" id="RU004374"/>
    </source>
</evidence>
<dbReference type="KEGG" id="vg:16605698"/>
<evidence type="ECO:0000313" key="4">
    <source>
        <dbReference type="Proteomes" id="UP000204584"/>
    </source>
</evidence>
<evidence type="ECO:0000256" key="2">
    <source>
        <dbReference type="SAM" id="MobiDB-lite"/>
    </source>
</evidence>
<dbReference type="SUPFAM" id="SSF55418">
    <property type="entry name" value="eIF4e-like"/>
    <property type="match status" value="1"/>
</dbReference>